<organism evidence="1 2">
    <name type="scientific">Paenibacillus lycopersici</name>
    <dbReference type="NCBI Taxonomy" id="2704462"/>
    <lineage>
        <taxon>Bacteria</taxon>
        <taxon>Bacillati</taxon>
        <taxon>Bacillota</taxon>
        <taxon>Bacilli</taxon>
        <taxon>Bacillales</taxon>
        <taxon>Paenibacillaceae</taxon>
        <taxon>Paenibacillus</taxon>
    </lineage>
</organism>
<dbReference type="EMBL" id="CP048209">
    <property type="protein sequence ID" value="QHT59769.1"/>
    <property type="molecule type" value="Genomic_DNA"/>
</dbReference>
<dbReference type="Proteomes" id="UP000476064">
    <property type="component" value="Chromosome"/>
</dbReference>
<gene>
    <name evidence="1" type="ORF">GXP70_07255</name>
</gene>
<keyword evidence="2" id="KW-1185">Reference proteome</keyword>
<dbReference type="GO" id="GO:0016787">
    <property type="term" value="F:hydrolase activity"/>
    <property type="evidence" value="ECO:0007669"/>
    <property type="project" value="UniProtKB-KW"/>
</dbReference>
<dbReference type="RefSeq" id="WP_162355835.1">
    <property type="nucleotide sequence ID" value="NZ_CP048209.1"/>
</dbReference>
<dbReference type="InterPro" id="IPR036514">
    <property type="entry name" value="SGNH_hydro_sf"/>
</dbReference>
<dbReference type="PANTHER" id="PTHR34407:SF1">
    <property type="entry name" value="SGNH HYDROLASE-TYPE ESTERASE DOMAIN-CONTAINING PROTEIN"/>
    <property type="match status" value="1"/>
</dbReference>
<dbReference type="CDD" id="cd00229">
    <property type="entry name" value="SGNH_hydrolase"/>
    <property type="match status" value="1"/>
</dbReference>
<dbReference type="KEGG" id="plyc:GXP70_07255"/>
<proteinExistence type="predicted"/>
<keyword evidence="1" id="KW-0378">Hydrolase</keyword>
<dbReference type="Gene3D" id="3.40.50.1110">
    <property type="entry name" value="SGNH hydrolase"/>
    <property type="match status" value="1"/>
</dbReference>
<dbReference type="PANTHER" id="PTHR34407">
    <property type="entry name" value="EXPRESSED PROTEIN"/>
    <property type="match status" value="1"/>
</dbReference>
<dbReference type="SUPFAM" id="SSF52266">
    <property type="entry name" value="SGNH hydrolase"/>
    <property type="match status" value="1"/>
</dbReference>
<evidence type="ECO:0000313" key="1">
    <source>
        <dbReference type="EMBL" id="QHT59769.1"/>
    </source>
</evidence>
<protein>
    <submittedName>
        <fullName evidence="1">SGNH/GDSL hydrolase family protein</fullName>
    </submittedName>
</protein>
<sequence length="374" mass="41829">MNPAVWHHRNPLVHTLKALSEGRLTVGFIGGSITDARPRHNWPEPVIGWLVERFPQARIVVENAAIGATGSELAVFRAKRDLIDRGCQLVFVDYAVNDQGEPDEKRSRTREGLVRKLLADGSRDVVLAHTYMQDMYGAMAEGGVPDSIAGLERIADHYGVGSVWMGLYALEEVRKGRMRWEEWLPDGLHPTSRGSYSYGQSIIAFLERELLGADGARALAVEHETGSSAAIRALPEPLNPKHWGAAEVLPLAEAETEGPWTIRRWPYYEWIDQVLETAAVGAKLAFSFNGRGLSLGFDFGKMSAEFRYRIDGGEWVTVNRERPDWCGDEGWFRIWFLEDELASGAHRLELEVIHGNRPDCRGTNFRLALIGVVV</sequence>
<dbReference type="AlphaFoldDB" id="A0A6C0FXS6"/>
<accession>A0A6C0FXS6</accession>
<evidence type="ECO:0000313" key="2">
    <source>
        <dbReference type="Proteomes" id="UP000476064"/>
    </source>
</evidence>
<reference evidence="1 2" key="1">
    <citation type="submission" date="2020-01" db="EMBL/GenBank/DDBJ databases">
        <title>Paenibacillus sp. nov., isolated from tomato rhizosphere.</title>
        <authorList>
            <person name="Weon H.-Y."/>
            <person name="Lee S.A."/>
        </authorList>
    </citation>
    <scope>NUCLEOTIDE SEQUENCE [LARGE SCALE GENOMIC DNA]</scope>
    <source>
        <strain evidence="1 2">12200R-189</strain>
    </source>
</reference>
<name>A0A6C0FXS6_9BACL</name>